<dbReference type="Proteomes" id="UP000031163">
    <property type="component" value="Chromosome"/>
</dbReference>
<dbReference type="RefSeq" id="WP_039650002.1">
    <property type="nucleotide sequence ID" value="NZ_CP007770.1"/>
</dbReference>
<organism evidence="1 2">
    <name type="scientific">Campylobacter insulaenigrae NCTC 12927</name>
    <dbReference type="NCBI Taxonomy" id="1031564"/>
    <lineage>
        <taxon>Bacteria</taxon>
        <taxon>Pseudomonadati</taxon>
        <taxon>Campylobacterota</taxon>
        <taxon>Epsilonproteobacteria</taxon>
        <taxon>Campylobacterales</taxon>
        <taxon>Campylobacteraceae</taxon>
        <taxon>Campylobacter</taxon>
    </lineage>
</organism>
<dbReference type="HOGENOM" id="CLU_031615_1_0_7"/>
<dbReference type="GeneID" id="74431569"/>
<evidence type="ECO:0000313" key="1">
    <source>
        <dbReference type="EMBL" id="AJC87735.1"/>
    </source>
</evidence>
<evidence type="ECO:0008006" key="3">
    <source>
        <dbReference type="Google" id="ProtNLM"/>
    </source>
</evidence>
<dbReference type="AlphaFoldDB" id="A0A0A8H231"/>
<evidence type="ECO:0000313" key="2">
    <source>
        <dbReference type="Proteomes" id="UP000031163"/>
    </source>
</evidence>
<accession>A0A0A8H231</accession>
<dbReference type="KEGG" id="cis:CINS_0768"/>
<gene>
    <name evidence="1" type="ORF">CINS_0768</name>
</gene>
<dbReference type="EMBL" id="CP007770">
    <property type="protein sequence ID" value="AJC87735.1"/>
    <property type="molecule type" value="Genomic_DNA"/>
</dbReference>
<protein>
    <recommendedName>
        <fullName evidence="3">Protein hydE</fullName>
    </recommendedName>
</protein>
<name>A0A0A8H231_9BACT</name>
<sequence length="505" mass="60055">MFLEITFDYKCKNDIFEYLLLYYAQDYSYVFEQKDNKIIIKISGEKEYLQAFCENLEKISHSIFLDKFDLKIIEEELENLKPAKKDFTKRSFLTRLNANAYIHGELVENEWEIFVEEEFKIENDFIKITKENFHFFLEKSLEKLKNKQKIEYKNDKGIYTLEIFNETLDDFLMPSDPKHINAFFSCNNEQFKILAGLEKPLMKLKFNAIFRQNHNLKNDYFKIKIYDNLFIFALCYELNKEGIKFLNFKKLQYFEDDFEVALIEKNMFVLKGFDYILPEFKNLIFQKEDKNYARISCILSDFKDKKPLLLELSKKYDDIILLDKQVNLLKLKLPTSFDEFYEVVKQDETAKRLLENYQKEFVLPQIKLNLKNNFFGIFCMIGIILELDKDPLQAGMKVLSLSDESKMAKGVRIDFKFNDQKEFDYTKTLRSVMSFKLAGVEDQIIALGAIESLAYCLRDMFDDLKAKNQADFVVLSGSLFEHKSLSKNIFKHIPFFKISDVPLWI</sequence>
<reference evidence="1 2" key="1">
    <citation type="journal article" date="2014" name="Genome Biol. Evol.">
        <title>Comparative Genomics of the Campylobacter lari Group.</title>
        <authorList>
            <person name="Miller W.G."/>
            <person name="Yee E."/>
            <person name="Chapman M.H."/>
            <person name="Smith T.P."/>
            <person name="Bono J.L."/>
            <person name="Huynh S."/>
            <person name="Parker C.T."/>
            <person name="Vandamme P."/>
            <person name="Luong K."/>
            <person name="Korlach J."/>
        </authorList>
    </citation>
    <scope>NUCLEOTIDE SEQUENCE [LARGE SCALE GENOMIC DNA]</scope>
    <source>
        <strain evidence="1 2">NCTC 12927</strain>
    </source>
</reference>
<dbReference type="Gene3D" id="3.30.420.40">
    <property type="match status" value="1"/>
</dbReference>
<proteinExistence type="predicted"/>
<dbReference type="STRING" id="1031564.CINS_0768"/>